<keyword evidence="2" id="KW-1185">Reference proteome</keyword>
<reference evidence="2" key="1">
    <citation type="journal article" date="2023" name="Nat. Plants">
        <title>Single-cell RNA sequencing provides a high-resolution roadmap for understanding the multicellular compartmentation of specialized metabolism.</title>
        <authorList>
            <person name="Sun S."/>
            <person name="Shen X."/>
            <person name="Li Y."/>
            <person name="Li Y."/>
            <person name="Wang S."/>
            <person name="Li R."/>
            <person name="Zhang H."/>
            <person name="Shen G."/>
            <person name="Guo B."/>
            <person name="Wei J."/>
            <person name="Xu J."/>
            <person name="St-Pierre B."/>
            <person name="Chen S."/>
            <person name="Sun C."/>
        </authorList>
    </citation>
    <scope>NUCLEOTIDE SEQUENCE [LARGE SCALE GENOMIC DNA]</scope>
</reference>
<gene>
    <name evidence="1" type="ORF">M9H77_16124</name>
</gene>
<dbReference type="EMBL" id="CM044704">
    <property type="protein sequence ID" value="KAI5666271.1"/>
    <property type="molecule type" value="Genomic_DNA"/>
</dbReference>
<organism evidence="1 2">
    <name type="scientific">Catharanthus roseus</name>
    <name type="common">Madagascar periwinkle</name>
    <name type="synonym">Vinca rosea</name>
    <dbReference type="NCBI Taxonomy" id="4058"/>
    <lineage>
        <taxon>Eukaryota</taxon>
        <taxon>Viridiplantae</taxon>
        <taxon>Streptophyta</taxon>
        <taxon>Embryophyta</taxon>
        <taxon>Tracheophyta</taxon>
        <taxon>Spermatophyta</taxon>
        <taxon>Magnoliopsida</taxon>
        <taxon>eudicotyledons</taxon>
        <taxon>Gunneridae</taxon>
        <taxon>Pentapetalae</taxon>
        <taxon>asterids</taxon>
        <taxon>lamiids</taxon>
        <taxon>Gentianales</taxon>
        <taxon>Apocynaceae</taxon>
        <taxon>Rauvolfioideae</taxon>
        <taxon>Vinceae</taxon>
        <taxon>Catharanthinae</taxon>
        <taxon>Catharanthus</taxon>
    </lineage>
</organism>
<name>A0ACC0B187_CATRO</name>
<dbReference type="Proteomes" id="UP001060085">
    <property type="component" value="Linkage Group LG04"/>
</dbReference>
<comment type="caution">
    <text evidence="1">The sequence shown here is derived from an EMBL/GenBank/DDBJ whole genome shotgun (WGS) entry which is preliminary data.</text>
</comment>
<proteinExistence type="predicted"/>
<protein>
    <submittedName>
        <fullName evidence="1">Uncharacterized protein</fullName>
    </submittedName>
</protein>
<sequence>MPLITIAHEVGNASFCEIPPNRKAQWYLRRIEIAYWHRKKEYDHQFKDYYRKKITLPNPTPPSHPNKIQKVRQNLKEEQSDRTTAIELTQIVFESDVILVDGVPLLNSDLLSSGSSLSSHELLEVSDGVVVVALHPDLLTQPIVQHHLNHLRY</sequence>
<evidence type="ECO:0000313" key="2">
    <source>
        <dbReference type="Proteomes" id="UP001060085"/>
    </source>
</evidence>
<evidence type="ECO:0000313" key="1">
    <source>
        <dbReference type="EMBL" id="KAI5666271.1"/>
    </source>
</evidence>
<accession>A0ACC0B187</accession>